<keyword evidence="2" id="KW-1185">Reference proteome</keyword>
<evidence type="ECO:0000313" key="2">
    <source>
        <dbReference type="Proteomes" id="UP000244722"/>
    </source>
</evidence>
<dbReference type="EMBL" id="NESQ01000312">
    <property type="protein sequence ID" value="PUU74238.1"/>
    <property type="molecule type" value="Genomic_DNA"/>
</dbReference>
<gene>
    <name evidence="1" type="ORF">B9Z19DRAFT_470604</name>
</gene>
<accession>A0A2T6ZFG1</accession>
<evidence type="ECO:0000313" key="1">
    <source>
        <dbReference type="EMBL" id="PUU74238.1"/>
    </source>
</evidence>
<name>A0A2T6ZFG1_TUBBO</name>
<reference evidence="1 2" key="1">
    <citation type="submission" date="2017-04" db="EMBL/GenBank/DDBJ databases">
        <title>Draft genome sequence of Tuber borchii Vittad., a whitish edible truffle.</title>
        <authorList>
            <consortium name="DOE Joint Genome Institute"/>
            <person name="Murat C."/>
            <person name="Kuo A."/>
            <person name="Barry K.W."/>
            <person name="Clum A."/>
            <person name="Dockter R.B."/>
            <person name="Fauchery L."/>
            <person name="Iotti M."/>
            <person name="Kohler A."/>
            <person name="Labutti K."/>
            <person name="Lindquist E.A."/>
            <person name="Lipzen A."/>
            <person name="Ohm R.A."/>
            <person name="Wang M."/>
            <person name="Grigoriev I.V."/>
            <person name="Zambonelli A."/>
            <person name="Martin F.M."/>
        </authorList>
    </citation>
    <scope>NUCLEOTIDE SEQUENCE [LARGE SCALE GENOMIC DNA]</scope>
    <source>
        <strain evidence="1 2">Tbo3840</strain>
    </source>
</reference>
<organism evidence="1 2">
    <name type="scientific">Tuber borchii</name>
    <name type="common">White truffle</name>
    <dbReference type="NCBI Taxonomy" id="42251"/>
    <lineage>
        <taxon>Eukaryota</taxon>
        <taxon>Fungi</taxon>
        <taxon>Dikarya</taxon>
        <taxon>Ascomycota</taxon>
        <taxon>Pezizomycotina</taxon>
        <taxon>Pezizomycetes</taxon>
        <taxon>Pezizales</taxon>
        <taxon>Tuberaceae</taxon>
        <taxon>Tuber</taxon>
    </lineage>
</organism>
<dbReference type="Proteomes" id="UP000244722">
    <property type="component" value="Unassembled WGS sequence"/>
</dbReference>
<proteinExistence type="predicted"/>
<sequence>MGDSAAIWQLGLFSEVLEYFVIYANRCPPTLKQVTHSCRRRVEPEPRPNVVFTLTLLDAFSTDEKIFSQRIKITNKKVTGSLTCSSLIFRSSKLHKNIHTSLECGQNSKLIKAASVCLSGRGNVRKPYSIRQGTRPQTPEASAYGTDTVSYIQGIALCGTVKVLERYCVLPKQQLST</sequence>
<comment type="caution">
    <text evidence="1">The sequence shown here is derived from an EMBL/GenBank/DDBJ whole genome shotgun (WGS) entry which is preliminary data.</text>
</comment>
<dbReference type="AlphaFoldDB" id="A0A2T6ZFG1"/>
<protein>
    <submittedName>
        <fullName evidence="1">Uncharacterized protein</fullName>
    </submittedName>
</protein>